<keyword evidence="2 7" id="KW-0813">Transport</keyword>
<proteinExistence type="inferred from homology"/>
<feature type="transmembrane region" description="Helical" evidence="7">
    <location>
        <begin position="230"/>
        <end position="255"/>
    </location>
</feature>
<dbReference type="Proteomes" id="UP000218288">
    <property type="component" value="Chromosome"/>
</dbReference>
<dbReference type="PROSITE" id="PS50928">
    <property type="entry name" value="ABC_TM1"/>
    <property type="match status" value="1"/>
</dbReference>
<reference evidence="9 10" key="1">
    <citation type="journal article" date="2016" name="Genome Announc.">
        <title>Complete Genome Sequence of Methylobacterium populi P-1M, Isolated from Pink-Pigmented Household Biofilm.</title>
        <authorList>
            <person name="Morohoshi T."/>
            <person name="Ikeda T."/>
        </authorList>
    </citation>
    <scope>NUCLEOTIDE SEQUENCE [LARGE SCALE GENOMIC DNA]</scope>
    <source>
        <strain evidence="9 10">P-1M</strain>
    </source>
</reference>
<feature type="domain" description="ABC transmembrane type-1" evidence="8">
    <location>
        <begin position="63"/>
        <end position="254"/>
    </location>
</feature>
<accession>A0A160PBL8</accession>
<evidence type="ECO:0000256" key="1">
    <source>
        <dbReference type="ARBA" id="ARBA00004651"/>
    </source>
</evidence>
<evidence type="ECO:0000256" key="4">
    <source>
        <dbReference type="ARBA" id="ARBA00022692"/>
    </source>
</evidence>
<feature type="transmembrane region" description="Helical" evidence="7">
    <location>
        <begin position="127"/>
        <end position="148"/>
    </location>
</feature>
<dbReference type="SUPFAM" id="SSF161098">
    <property type="entry name" value="MetI-like"/>
    <property type="match status" value="1"/>
</dbReference>
<protein>
    <submittedName>
        <fullName evidence="9">Binding-protein-dependent transporters inner membrane component</fullName>
    </submittedName>
</protein>
<comment type="similarity">
    <text evidence="7">Belongs to the binding-protein-dependent transport system permease family.</text>
</comment>
<dbReference type="GO" id="GO:0055085">
    <property type="term" value="P:transmembrane transport"/>
    <property type="evidence" value="ECO:0007669"/>
    <property type="project" value="InterPro"/>
</dbReference>
<dbReference type="InterPro" id="IPR035906">
    <property type="entry name" value="MetI-like_sf"/>
</dbReference>
<organism evidence="9 10">
    <name type="scientific">Methylorubrum populi</name>
    <dbReference type="NCBI Taxonomy" id="223967"/>
    <lineage>
        <taxon>Bacteria</taxon>
        <taxon>Pseudomonadati</taxon>
        <taxon>Pseudomonadota</taxon>
        <taxon>Alphaproteobacteria</taxon>
        <taxon>Hyphomicrobiales</taxon>
        <taxon>Methylobacteriaceae</taxon>
        <taxon>Methylorubrum</taxon>
    </lineage>
</organism>
<keyword evidence="3" id="KW-1003">Cell membrane</keyword>
<dbReference type="PANTHER" id="PTHR30151">
    <property type="entry name" value="ALKANE SULFONATE ABC TRANSPORTER-RELATED, MEMBRANE SUBUNIT"/>
    <property type="match status" value="1"/>
</dbReference>
<dbReference type="CDD" id="cd06261">
    <property type="entry name" value="TM_PBP2"/>
    <property type="match status" value="1"/>
</dbReference>
<dbReference type="Gene3D" id="1.10.3720.10">
    <property type="entry name" value="MetI-like"/>
    <property type="match status" value="1"/>
</dbReference>
<evidence type="ECO:0000256" key="3">
    <source>
        <dbReference type="ARBA" id="ARBA00022475"/>
    </source>
</evidence>
<feature type="transmembrane region" description="Helical" evidence="7">
    <location>
        <begin position="69"/>
        <end position="89"/>
    </location>
</feature>
<evidence type="ECO:0000313" key="10">
    <source>
        <dbReference type="Proteomes" id="UP000218288"/>
    </source>
</evidence>
<evidence type="ECO:0000259" key="8">
    <source>
        <dbReference type="PROSITE" id="PS50928"/>
    </source>
</evidence>
<keyword evidence="5 7" id="KW-1133">Transmembrane helix</keyword>
<keyword evidence="6 7" id="KW-0472">Membrane</keyword>
<evidence type="ECO:0000313" key="9">
    <source>
        <dbReference type="EMBL" id="BAU90249.1"/>
    </source>
</evidence>
<dbReference type="Pfam" id="PF00528">
    <property type="entry name" value="BPD_transp_1"/>
    <property type="match status" value="1"/>
</dbReference>
<evidence type="ECO:0000256" key="6">
    <source>
        <dbReference type="ARBA" id="ARBA00023136"/>
    </source>
</evidence>
<comment type="subcellular location">
    <subcellularLocation>
        <location evidence="1 7">Cell membrane</location>
        <topology evidence="1 7">Multi-pass membrane protein</topology>
    </subcellularLocation>
</comment>
<dbReference type="EMBL" id="AP014809">
    <property type="protein sequence ID" value="BAU90249.1"/>
    <property type="molecule type" value="Genomic_DNA"/>
</dbReference>
<evidence type="ECO:0000256" key="7">
    <source>
        <dbReference type="RuleBase" id="RU363032"/>
    </source>
</evidence>
<feature type="transmembrane region" description="Helical" evidence="7">
    <location>
        <begin position="194"/>
        <end position="218"/>
    </location>
</feature>
<dbReference type="RefSeq" id="WP_096484615.1">
    <property type="nucleotide sequence ID" value="NZ_AP014809.1"/>
</dbReference>
<dbReference type="PANTHER" id="PTHR30151:SF41">
    <property type="entry name" value="ABC TRANSPORTER PERMEASE PROTEIN"/>
    <property type="match status" value="1"/>
</dbReference>
<gene>
    <name evidence="9" type="ORF">MPPM_1644</name>
</gene>
<dbReference type="GO" id="GO:0005886">
    <property type="term" value="C:plasma membrane"/>
    <property type="evidence" value="ECO:0007669"/>
    <property type="project" value="UniProtKB-SubCell"/>
</dbReference>
<evidence type="ECO:0000256" key="2">
    <source>
        <dbReference type="ARBA" id="ARBA00022448"/>
    </source>
</evidence>
<dbReference type="InterPro" id="IPR000515">
    <property type="entry name" value="MetI-like"/>
</dbReference>
<name>A0A160PBL8_9HYPH</name>
<dbReference type="AlphaFoldDB" id="A0A160PBL8"/>
<evidence type="ECO:0000256" key="5">
    <source>
        <dbReference type="ARBA" id="ARBA00022989"/>
    </source>
</evidence>
<keyword evidence="4 7" id="KW-0812">Transmembrane</keyword>
<dbReference type="OrthoDB" id="9792509at2"/>
<sequence>MKRPLIRDPRVQAALPPLLVGIVVLSLWEAACRGFAIPEYLFPAPSVIAASLVQNGPDLLRALWSTMRVTLIAFALSTVLGTLVAFLFVQSRFIERGFFPYAVMLQVTPVVAVAPLIIILVRDTQVALVICATIIAIFPMISNTTVGLRSVDPGLANLMRVYRASRMQTLLRLRIPSALGYFFAGLRISSGLALIGAVVAEFVAGTGGRSAGLAYEILQAGFQLDIPRMFAALSLITAAGILLFLAMSGLSRLALGSWGDPERV</sequence>
<feature type="transmembrane region" description="Helical" evidence="7">
    <location>
        <begin position="101"/>
        <end position="121"/>
    </location>
</feature>